<evidence type="ECO:0000313" key="9">
    <source>
        <dbReference type="Proteomes" id="UP001519305"/>
    </source>
</evidence>
<comment type="caution">
    <text evidence="8">The sequence shown here is derived from an EMBL/GenBank/DDBJ whole genome shotgun (WGS) entry which is preliminary data.</text>
</comment>
<evidence type="ECO:0000313" key="8">
    <source>
        <dbReference type="EMBL" id="MBP2331620.1"/>
    </source>
</evidence>
<organism evidence="8 9">
    <name type="scientific">Corynebacterium freneyi</name>
    <dbReference type="NCBI Taxonomy" id="134034"/>
    <lineage>
        <taxon>Bacteria</taxon>
        <taxon>Bacillati</taxon>
        <taxon>Actinomycetota</taxon>
        <taxon>Actinomycetes</taxon>
        <taxon>Mycobacteriales</taxon>
        <taxon>Corynebacteriaceae</taxon>
        <taxon>Corynebacterium</taxon>
    </lineage>
</organism>
<dbReference type="PANTHER" id="PTHR43085:SF1">
    <property type="entry name" value="PSEUDOURIDINE KINASE-RELATED"/>
    <property type="match status" value="1"/>
</dbReference>
<keyword evidence="9" id="KW-1185">Reference proteome</keyword>
<evidence type="ECO:0000256" key="1">
    <source>
        <dbReference type="ARBA" id="ARBA00010688"/>
    </source>
</evidence>
<evidence type="ECO:0000256" key="5">
    <source>
        <dbReference type="ARBA" id="ARBA00022840"/>
    </source>
</evidence>
<dbReference type="PANTHER" id="PTHR43085">
    <property type="entry name" value="HEXOKINASE FAMILY MEMBER"/>
    <property type="match status" value="1"/>
</dbReference>
<dbReference type="InterPro" id="IPR011611">
    <property type="entry name" value="PfkB_dom"/>
</dbReference>
<keyword evidence="5" id="KW-0067">ATP-binding</keyword>
<evidence type="ECO:0000259" key="7">
    <source>
        <dbReference type="Pfam" id="PF00294"/>
    </source>
</evidence>
<keyword evidence="2 8" id="KW-0808">Transferase</keyword>
<dbReference type="Proteomes" id="UP001519305">
    <property type="component" value="Unassembled WGS sequence"/>
</dbReference>
<dbReference type="Gene3D" id="3.40.1190.20">
    <property type="match status" value="1"/>
</dbReference>
<protein>
    <submittedName>
        <fullName evidence="8">Fructokinase</fullName>
        <ecNumber evidence="8">2.7.1.4</ecNumber>
    </submittedName>
</protein>
<feature type="domain" description="Carbohydrate kinase PfkB" evidence="7">
    <location>
        <begin position="44"/>
        <end position="341"/>
    </location>
</feature>
<name>A0ABS4U4Q3_9CORY</name>
<gene>
    <name evidence="8" type="ORF">JOF33_000319</name>
</gene>
<reference evidence="8 9" key="1">
    <citation type="submission" date="2021-03" db="EMBL/GenBank/DDBJ databases">
        <title>Sequencing the genomes of 1000 actinobacteria strains.</title>
        <authorList>
            <person name="Klenk H.-P."/>
        </authorList>
    </citation>
    <scope>NUCLEOTIDE SEQUENCE [LARGE SCALE GENOMIC DNA]</scope>
    <source>
        <strain evidence="8 9">DSM 44506</strain>
    </source>
</reference>
<evidence type="ECO:0000256" key="2">
    <source>
        <dbReference type="ARBA" id="ARBA00022679"/>
    </source>
</evidence>
<feature type="compositionally biased region" description="Low complexity" evidence="6">
    <location>
        <begin position="28"/>
        <end position="46"/>
    </location>
</feature>
<dbReference type="CDD" id="cd01167">
    <property type="entry name" value="bac_FRK"/>
    <property type="match status" value="1"/>
</dbReference>
<accession>A0ABS4U4Q3</accession>
<evidence type="ECO:0000256" key="3">
    <source>
        <dbReference type="ARBA" id="ARBA00022741"/>
    </source>
</evidence>
<dbReference type="RefSeq" id="WP_209651869.1">
    <property type="nucleotide sequence ID" value="NZ_CP047357.1"/>
</dbReference>
<dbReference type="InterPro" id="IPR050306">
    <property type="entry name" value="PfkB_Carbo_kinase"/>
</dbReference>
<proteinExistence type="inferred from homology"/>
<sequence length="372" mass="37974">MIVVGGEMLVDLVPVAGTGPGGDGRNSGAAGAGEAAGATGTAPAGPDLRPHLGGGPFNVAIAAGRQGADVAFLSRVSTDAYGRAGLERLKGAGVDVAHVQRGGEPTTLAVTQIDADGSATYDFHWAGSADRLVADPGPIDADVVCLGTCSLVFEPGASVYETILFREADRGRVVALDPNVRPAIISDPARYRERFRSWLPHVTVLKLSDADLAWLYDDPGLDVHRACSEIAVEFGGAVVLTEGPDGATAFTPGGAATMAAPTVEVADTIGAGDTVMGTIVAEIDARLHDVDRTADRTSHDAPSDASPADVVRAWGPEQWAPILDRAVRAAAITVSRPGATPPDGGRIGLTAAPRGDGCSAPGWAVVKRWATL</sequence>
<dbReference type="InterPro" id="IPR029056">
    <property type="entry name" value="Ribokinase-like"/>
</dbReference>
<dbReference type="SUPFAM" id="SSF53613">
    <property type="entry name" value="Ribokinase-like"/>
    <property type="match status" value="1"/>
</dbReference>
<keyword evidence="3" id="KW-0547">Nucleotide-binding</keyword>
<dbReference type="GO" id="GO:0008865">
    <property type="term" value="F:fructokinase activity"/>
    <property type="evidence" value="ECO:0007669"/>
    <property type="project" value="UniProtKB-EC"/>
</dbReference>
<dbReference type="EC" id="2.7.1.4" evidence="8"/>
<evidence type="ECO:0000256" key="6">
    <source>
        <dbReference type="SAM" id="MobiDB-lite"/>
    </source>
</evidence>
<feature type="region of interest" description="Disordered" evidence="6">
    <location>
        <begin position="20"/>
        <end position="50"/>
    </location>
</feature>
<evidence type="ECO:0000256" key="4">
    <source>
        <dbReference type="ARBA" id="ARBA00022777"/>
    </source>
</evidence>
<comment type="similarity">
    <text evidence="1">Belongs to the carbohydrate kinase PfkB family.</text>
</comment>
<keyword evidence="4" id="KW-0418">Kinase</keyword>
<dbReference type="EMBL" id="JAGINY010000001">
    <property type="protein sequence ID" value="MBP2331620.1"/>
    <property type="molecule type" value="Genomic_DNA"/>
</dbReference>
<dbReference type="Pfam" id="PF00294">
    <property type="entry name" value="PfkB"/>
    <property type="match status" value="1"/>
</dbReference>